<keyword evidence="8" id="KW-1185">Reference proteome</keyword>
<dbReference type="PANTHER" id="PTHR43420">
    <property type="entry name" value="ACETYLTRANSFERASE"/>
    <property type="match status" value="1"/>
</dbReference>
<evidence type="ECO:0000256" key="3">
    <source>
        <dbReference type="ARBA" id="ARBA00022679"/>
    </source>
</evidence>
<dbReference type="InterPro" id="IPR006464">
    <property type="entry name" value="AcTrfase_RimI/Ard1"/>
</dbReference>
<dbReference type="AlphaFoldDB" id="A0A8I0DQG8"/>
<evidence type="ECO:0000259" key="6">
    <source>
        <dbReference type="PROSITE" id="PS51186"/>
    </source>
</evidence>
<dbReference type="EC" id="2.3.1.266" evidence="5"/>
<dbReference type="InterPro" id="IPR016181">
    <property type="entry name" value="Acyl_CoA_acyltransferase"/>
</dbReference>
<keyword evidence="7" id="KW-0687">Ribonucleoprotein</keyword>
<evidence type="ECO:0000256" key="4">
    <source>
        <dbReference type="ARBA" id="ARBA00023315"/>
    </source>
</evidence>
<accession>A0A8I0DQG8</accession>
<dbReference type="NCBIfam" id="TIGR01575">
    <property type="entry name" value="rimI"/>
    <property type="match status" value="1"/>
</dbReference>
<sequence length="150" mass="17441">MILREMLVDDLEQVMKIETELFSPPWTKEGFFTYLTRKDAMFLVVEEKGEILAYCGLLMVLDEGDITNVAVRPDRQREGIGHFLMDSLIRLAEQQGITTIHLEVRVGNRTAIRLYERMGFTRDGIRKKYYTDPVEDALLMTRQAQKVPQN</sequence>
<dbReference type="PROSITE" id="PS51186">
    <property type="entry name" value="GNAT"/>
    <property type="match status" value="1"/>
</dbReference>
<keyword evidence="7" id="KW-0689">Ribosomal protein</keyword>
<dbReference type="CDD" id="cd04301">
    <property type="entry name" value="NAT_SF"/>
    <property type="match status" value="1"/>
</dbReference>
<comment type="catalytic activity">
    <reaction evidence="5">
        <text>N-terminal L-alanyl-[ribosomal protein bS18] + acetyl-CoA = N-terminal N(alpha)-acetyl-L-alanyl-[ribosomal protein bS18] + CoA + H(+)</text>
        <dbReference type="Rhea" id="RHEA:43756"/>
        <dbReference type="Rhea" id="RHEA-COMP:10676"/>
        <dbReference type="Rhea" id="RHEA-COMP:10677"/>
        <dbReference type="ChEBI" id="CHEBI:15378"/>
        <dbReference type="ChEBI" id="CHEBI:57287"/>
        <dbReference type="ChEBI" id="CHEBI:57288"/>
        <dbReference type="ChEBI" id="CHEBI:64718"/>
        <dbReference type="ChEBI" id="CHEBI:83683"/>
        <dbReference type="EC" id="2.3.1.266"/>
    </reaction>
</comment>
<reference evidence="7 8" key="1">
    <citation type="submission" date="2020-08" db="EMBL/GenBank/DDBJ databases">
        <title>Genome public.</title>
        <authorList>
            <person name="Liu C."/>
            <person name="Sun Q."/>
        </authorList>
    </citation>
    <scope>NUCLEOTIDE SEQUENCE [LARGE SCALE GENOMIC DNA]</scope>
    <source>
        <strain evidence="7 8">BX17</strain>
    </source>
</reference>
<keyword evidence="2 5" id="KW-0963">Cytoplasm</keyword>
<dbReference type="PANTHER" id="PTHR43420:SF12">
    <property type="entry name" value="N-ACETYLTRANSFERASE DOMAIN-CONTAINING PROTEIN"/>
    <property type="match status" value="1"/>
</dbReference>
<evidence type="ECO:0000313" key="7">
    <source>
        <dbReference type="EMBL" id="MBC5650496.1"/>
    </source>
</evidence>
<organism evidence="7 8">
    <name type="scientific">Blautia segnis</name>
    <dbReference type="NCBI Taxonomy" id="2763030"/>
    <lineage>
        <taxon>Bacteria</taxon>
        <taxon>Bacillati</taxon>
        <taxon>Bacillota</taxon>
        <taxon>Clostridia</taxon>
        <taxon>Lachnospirales</taxon>
        <taxon>Lachnospiraceae</taxon>
        <taxon>Blautia</taxon>
    </lineage>
</organism>
<evidence type="ECO:0000256" key="2">
    <source>
        <dbReference type="ARBA" id="ARBA00022490"/>
    </source>
</evidence>
<dbReference type="Pfam" id="PF00583">
    <property type="entry name" value="Acetyltransf_1"/>
    <property type="match status" value="1"/>
</dbReference>
<keyword evidence="4" id="KW-0012">Acyltransferase</keyword>
<evidence type="ECO:0000256" key="1">
    <source>
        <dbReference type="ARBA" id="ARBA00005395"/>
    </source>
</evidence>
<name>A0A8I0DQG8_9FIRM</name>
<gene>
    <name evidence="7" type="primary">rimI</name>
    <name evidence="7" type="ORF">H8S54_05065</name>
</gene>
<comment type="subcellular location">
    <subcellularLocation>
        <location evidence="5">Cytoplasm</location>
    </subcellularLocation>
</comment>
<comment type="caution">
    <text evidence="7">The sequence shown here is derived from an EMBL/GenBank/DDBJ whole genome shotgun (WGS) entry which is preliminary data.</text>
</comment>
<dbReference type="SUPFAM" id="SSF55729">
    <property type="entry name" value="Acyl-CoA N-acyltransferases (Nat)"/>
    <property type="match status" value="1"/>
</dbReference>
<dbReference type="Proteomes" id="UP000652847">
    <property type="component" value="Unassembled WGS sequence"/>
</dbReference>
<comment type="similarity">
    <text evidence="1 5">Belongs to the acetyltransferase family. RimI subfamily.</text>
</comment>
<comment type="function">
    <text evidence="5">Acetylates the N-terminal alanine of ribosomal protein bS18.</text>
</comment>
<feature type="domain" description="N-acetyltransferase" evidence="6">
    <location>
        <begin position="1"/>
        <end position="145"/>
    </location>
</feature>
<dbReference type="GO" id="GO:0005737">
    <property type="term" value="C:cytoplasm"/>
    <property type="evidence" value="ECO:0007669"/>
    <property type="project" value="UniProtKB-SubCell"/>
</dbReference>
<dbReference type="GO" id="GO:0005840">
    <property type="term" value="C:ribosome"/>
    <property type="evidence" value="ECO:0007669"/>
    <property type="project" value="UniProtKB-KW"/>
</dbReference>
<dbReference type="EMBL" id="JACOOT010000010">
    <property type="protein sequence ID" value="MBC5650496.1"/>
    <property type="molecule type" value="Genomic_DNA"/>
</dbReference>
<dbReference type="InterPro" id="IPR050680">
    <property type="entry name" value="YpeA/RimI_acetyltransf"/>
</dbReference>
<dbReference type="RefSeq" id="WP_117852650.1">
    <property type="nucleotide sequence ID" value="NZ_JACOOT010000010.1"/>
</dbReference>
<proteinExistence type="inferred from homology"/>
<keyword evidence="3 7" id="KW-0808">Transferase</keyword>
<protein>
    <recommendedName>
        <fullName evidence="5">[Ribosomal protein bS18]-alanine N-acetyltransferase</fullName>
        <ecNumber evidence="5">2.3.1.266</ecNumber>
    </recommendedName>
</protein>
<dbReference type="GO" id="GO:0008999">
    <property type="term" value="F:protein-N-terminal-alanine acetyltransferase activity"/>
    <property type="evidence" value="ECO:0007669"/>
    <property type="project" value="UniProtKB-EC"/>
</dbReference>
<evidence type="ECO:0000256" key="5">
    <source>
        <dbReference type="RuleBase" id="RU363094"/>
    </source>
</evidence>
<dbReference type="InterPro" id="IPR000182">
    <property type="entry name" value="GNAT_dom"/>
</dbReference>
<dbReference type="Gene3D" id="3.40.630.30">
    <property type="match status" value="1"/>
</dbReference>
<evidence type="ECO:0000313" key="8">
    <source>
        <dbReference type="Proteomes" id="UP000652847"/>
    </source>
</evidence>